<dbReference type="STRING" id="1367847.JCM7686_0814"/>
<dbReference type="InterPro" id="IPR036390">
    <property type="entry name" value="WH_DNA-bd_sf"/>
</dbReference>
<dbReference type="SMART" id="SM00843">
    <property type="entry name" value="Ftsk_gamma"/>
    <property type="match status" value="1"/>
</dbReference>
<dbReference type="EMBL" id="CP006650">
    <property type="protein sequence ID" value="AGT07923.1"/>
    <property type="molecule type" value="Genomic_DNA"/>
</dbReference>
<dbReference type="RefSeq" id="WP_020949562.1">
    <property type="nucleotide sequence ID" value="NC_022041.1"/>
</dbReference>
<name>S5Y984_PARAH</name>
<dbReference type="SUPFAM" id="SSF46785">
    <property type="entry name" value="Winged helix' DNA-binding domain"/>
    <property type="match status" value="1"/>
</dbReference>
<evidence type="ECO:0000313" key="3">
    <source>
        <dbReference type="Proteomes" id="UP000015480"/>
    </source>
</evidence>
<feature type="domain" description="FtsK gamma" evidence="1">
    <location>
        <begin position="16"/>
        <end position="81"/>
    </location>
</feature>
<sequence length="255" mass="27183">MTTNPAPTVCGTINRTADLDADYERAIGIMIRANRVSTSFVSRSMGIGYNAAARLVERAEADGIVTRPNEVGKRSLAAIHPASTQPIGYMAPDDGYNRYGNRVIFDRPDKSTGHTVPLYAAPVAGDAVNAHAAAIQPDAEPDPDHIGDGNKMVEAEPVALTPRYAKILADVQDSKRRLIEAGFGHLLDEPANPKSAINRRLPVQAAAVDAASVSHLDDGVLSFEVNGKGTIDVYPDGRVAWQFGSEKGVDRPCRG</sequence>
<accession>S5Y984</accession>
<dbReference type="InterPro" id="IPR018541">
    <property type="entry name" value="Ftsk_gamma"/>
</dbReference>
<keyword evidence="3" id="KW-1185">Reference proteome</keyword>
<evidence type="ECO:0000313" key="2">
    <source>
        <dbReference type="EMBL" id="AGT07923.1"/>
    </source>
</evidence>
<gene>
    <name evidence="2" type="ORF">JCM7686_0814</name>
</gene>
<proteinExistence type="predicted"/>
<dbReference type="Proteomes" id="UP000015480">
    <property type="component" value="Chromosome"/>
</dbReference>
<evidence type="ECO:0000259" key="1">
    <source>
        <dbReference type="SMART" id="SM00843"/>
    </source>
</evidence>
<dbReference type="KEGG" id="pami:JCM7686_0814"/>
<dbReference type="Pfam" id="PF09397">
    <property type="entry name" value="FtsK_gamma"/>
    <property type="match status" value="1"/>
</dbReference>
<reference evidence="2 3" key="1">
    <citation type="journal article" date="2014" name="BMC Genomics">
        <title>Architecture and functions of a multipartite genome of the methylotrophic bacterium Paracoccus aminophilus JCM 7686, containing primary and secondary chromids.</title>
        <authorList>
            <person name="Dziewit L."/>
            <person name="Czarnecki J."/>
            <person name="Wibberg D."/>
            <person name="Radlinska M."/>
            <person name="Mrozek P."/>
            <person name="Szymczak M."/>
            <person name="Schluter A."/>
            <person name="Puhler A."/>
            <person name="Bartosik D."/>
        </authorList>
    </citation>
    <scope>NUCLEOTIDE SEQUENCE [LARGE SCALE GENOMIC DNA]</scope>
    <source>
        <strain evidence="2">JCM 7686</strain>
    </source>
</reference>
<dbReference type="OrthoDB" id="9813793at2"/>
<dbReference type="HOGENOM" id="CLU_1089256_0_0_5"/>
<organism evidence="2 3">
    <name type="scientific">Paracoccus aminophilus JCM 7686</name>
    <dbReference type="NCBI Taxonomy" id="1367847"/>
    <lineage>
        <taxon>Bacteria</taxon>
        <taxon>Pseudomonadati</taxon>
        <taxon>Pseudomonadota</taxon>
        <taxon>Alphaproteobacteria</taxon>
        <taxon>Rhodobacterales</taxon>
        <taxon>Paracoccaceae</taxon>
        <taxon>Paracoccus</taxon>
    </lineage>
</organism>
<dbReference type="eggNOG" id="COG3750">
    <property type="taxonomic scope" value="Bacteria"/>
</dbReference>
<protein>
    <recommendedName>
        <fullName evidence="1">FtsK gamma domain-containing protein</fullName>
    </recommendedName>
</protein>
<dbReference type="AlphaFoldDB" id="S5Y984"/>
<dbReference type="PATRIC" id="fig|1367847.3.peg.770"/>
<dbReference type="InterPro" id="IPR036388">
    <property type="entry name" value="WH-like_DNA-bd_sf"/>
</dbReference>
<dbReference type="Gene3D" id="1.10.10.10">
    <property type="entry name" value="Winged helix-like DNA-binding domain superfamily/Winged helix DNA-binding domain"/>
    <property type="match status" value="1"/>
</dbReference>